<feature type="repeat" description="ANK" evidence="3">
    <location>
        <begin position="25"/>
        <end position="57"/>
    </location>
</feature>
<dbReference type="EMBL" id="LVJN01000020">
    <property type="protein sequence ID" value="OSM02429.1"/>
    <property type="molecule type" value="Genomic_DNA"/>
</dbReference>
<keyword evidence="6" id="KW-1185">Reference proteome</keyword>
<feature type="repeat" description="ANK" evidence="3">
    <location>
        <begin position="94"/>
        <end position="126"/>
    </location>
</feature>
<keyword evidence="1" id="KW-0677">Repeat</keyword>
<dbReference type="PROSITE" id="PS50088">
    <property type="entry name" value="ANK_REPEAT"/>
    <property type="match status" value="5"/>
</dbReference>
<dbReference type="Pfam" id="PF12796">
    <property type="entry name" value="Ank_2"/>
    <property type="match status" value="2"/>
</dbReference>
<evidence type="ECO:0000313" key="6">
    <source>
        <dbReference type="Proteomes" id="UP000194003"/>
    </source>
</evidence>
<dbReference type="SUPFAM" id="SSF48403">
    <property type="entry name" value="Ankyrin repeat"/>
    <property type="match status" value="1"/>
</dbReference>
<keyword evidence="2 3" id="KW-0040">ANK repeat</keyword>
<feature type="repeat" description="ANK" evidence="3">
    <location>
        <begin position="58"/>
        <end position="90"/>
    </location>
</feature>
<dbReference type="STRING" id="1434232.MAIT1_02573"/>
<evidence type="ECO:0000313" key="5">
    <source>
        <dbReference type="EMBL" id="OSM02429.1"/>
    </source>
</evidence>
<feature type="repeat" description="ANK" evidence="3">
    <location>
        <begin position="170"/>
        <end position="202"/>
    </location>
</feature>
<dbReference type="PANTHER" id="PTHR24203">
    <property type="entry name" value="ANKYRIN REPEAT FAMILY PROTEIN"/>
    <property type="match status" value="1"/>
</dbReference>
<reference evidence="5 6" key="1">
    <citation type="journal article" date="2016" name="BMC Genomics">
        <title>Combined genomic and structural analyses of a cultured magnetotactic bacterium reveals its niche adaptation to a dynamic environment.</title>
        <authorList>
            <person name="Araujo A.C."/>
            <person name="Morillo V."/>
            <person name="Cypriano J."/>
            <person name="Teixeira L.C."/>
            <person name="Leao P."/>
            <person name="Lyra S."/>
            <person name="Almeida L.G."/>
            <person name="Bazylinski D.A."/>
            <person name="Vasconcellos A.T."/>
            <person name="Abreu F."/>
            <person name="Lins U."/>
        </authorList>
    </citation>
    <scope>NUCLEOTIDE SEQUENCE [LARGE SCALE GENOMIC DNA]</scope>
    <source>
        <strain evidence="5 6">IT-1</strain>
    </source>
</reference>
<evidence type="ECO:0000256" key="2">
    <source>
        <dbReference type="ARBA" id="ARBA00023043"/>
    </source>
</evidence>
<dbReference type="Proteomes" id="UP000194003">
    <property type="component" value="Unassembled WGS sequence"/>
</dbReference>
<dbReference type="PRINTS" id="PR01415">
    <property type="entry name" value="ANKYRIN"/>
</dbReference>
<name>A0A1Y2K398_9PROT</name>
<dbReference type="PROSITE" id="PS50297">
    <property type="entry name" value="ANK_REP_REGION"/>
    <property type="match status" value="4"/>
</dbReference>
<evidence type="ECO:0000256" key="3">
    <source>
        <dbReference type="PROSITE-ProRule" id="PRU00023"/>
    </source>
</evidence>
<dbReference type="Gene3D" id="1.25.40.20">
    <property type="entry name" value="Ankyrin repeat-containing domain"/>
    <property type="match status" value="2"/>
</dbReference>
<proteinExistence type="predicted"/>
<feature type="region of interest" description="Disordered" evidence="4">
    <location>
        <begin position="261"/>
        <end position="284"/>
    </location>
</feature>
<accession>A0A1Y2K398</accession>
<feature type="repeat" description="ANK" evidence="3">
    <location>
        <begin position="134"/>
        <end position="162"/>
    </location>
</feature>
<dbReference type="AlphaFoldDB" id="A0A1Y2K398"/>
<gene>
    <name evidence="5" type="ORF">MAIT1_02573</name>
</gene>
<organism evidence="5 6">
    <name type="scientific">Magnetofaba australis IT-1</name>
    <dbReference type="NCBI Taxonomy" id="1434232"/>
    <lineage>
        <taxon>Bacteria</taxon>
        <taxon>Pseudomonadati</taxon>
        <taxon>Pseudomonadota</taxon>
        <taxon>Magnetococcia</taxon>
        <taxon>Magnetococcales</taxon>
        <taxon>Magnetococcaceae</taxon>
        <taxon>Magnetofaba</taxon>
    </lineage>
</organism>
<dbReference type="SMART" id="SM00248">
    <property type="entry name" value="ANK"/>
    <property type="match status" value="5"/>
</dbReference>
<sequence length="284" mass="31381">MRFGHEQAVRNFLAQGAGLESEDPFGKTPLMWAAQRDQLTMVKLLLANGAKVSTLSSRGVTALDWASQAGHVEIVKALLETGANPNTPSRDLENPQTPLKRAVRSGHQLVVETLLRYGARTDLPAERGHGFLPPLILAVVSGNLPIAEMLLAHGADPNEVSAGQRSTSRVKITPLYAAIFTHQVEMTRLLLAHGANPDQQQLEDPLYWAVMHKWVRDPFCQSIEGVTRVKFGDATALAMARLFRNPYIVYLLAQYSKTTVPPEEMKAPPNPMPEERFPYCQQVN</sequence>
<protein>
    <submittedName>
        <fullName evidence="5">Uncharacterized protein</fullName>
    </submittedName>
</protein>
<comment type="caution">
    <text evidence="5">The sequence shown here is derived from an EMBL/GenBank/DDBJ whole genome shotgun (WGS) entry which is preliminary data.</text>
</comment>
<evidence type="ECO:0000256" key="1">
    <source>
        <dbReference type="ARBA" id="ARBA00022737"/>
    </source>
</evidence>
<dbReference type="InterPro" id="IPR036770">
    <property type="entry name" value="Ankyrin_rpt-contain_sf"/>
</dbReference>
<dbReference type="InterPro" id="IPR002110">
    <property type="entry name" value="Ankyrin_rpt"/>
</dbReference>
<dbReference type="PANTHER" id="PTHR24203:SF45">
    <property type="entry name" value="ANKYRIN REPEAT DOMAIN 6"/>
    <property type="match status" value="1"/>
</dbReference>
<evidence type="ECO:0000256" key="4">
    <source>
        <dbReference type="SAM" id="MobiDB-lite"/>
    </source>
</evidence>